<keyword evidence="3" id="KW-1185">Reference proteome</keyword>
<evidence type="ECO:0000313" key="2">
    <source>
        <dbReference type="EMBL" id="KAG0149468.1"/>
    </source>
</evidence>
<organism evidence="2 3">
    <name type="scientific">Cronartium quercuum f. sp. fusiforme G11</name>
    <dbReference type="NCBI Taxonomy" id="708437"/>
    <lineage>
        <taxon>Eukaryota</taxon>
        <taxon>Fungi</taxon>
        <taxon>Dikarya</taxon>
        <taxon>Basidiomycota</taxon>
        <taxon>Pucciniomycotina</taxon>
        <taxon>Pucciniomycetes</taxon>
        <taxon>Pucciniales</taxon>
        <taxon>Coleosporiaceae</taxon>
        <taxon>Cronartium</taxon>
    </lineage>
</organism>
<reference evidence="2" key="1">
    <citation type="submission" date="2013-11" db="EMBL/GenBank/DDBJ databases">
        <title>Genome sequence of the fusiform rust pathogen reveals effectors for host alternation and coevolution with pine.</title>
        <authorList>
            <consortium name="DOE Joint Genome Institute"/>
            <person name="Smith K."/>
            <person name="Pendleton A."/>
            <person name="Kubisiak T."/>
            <person name="Anderson C."/>
            <person name="Salamov A."/>
            <person name="Aerts A."/>
            <person name="Riley R."/>
            <person name="Clum A."/>
            <person name="Lindquist E."/>
            <person name="Ence D."/>
            <person name="Campbell M."/>
            <person name="Kronenberg Z."/>
            <person name="Feau N."/>
            <person name="Dhillon B."/>
            <person name="Hamelin R."/>
            <person name="Burleigh J."/>
            <person name="Smith J."/>
            <person name="Yandell M."/>
            <person name="Nelson C."/>
            <person name="Grigoriev I."/>
            <person name="Davis J."/>
        </authorList>
    </citation>
    <scope>NUCLEOTIDE SEQUENCE</scope>
    <source>
        <strain evidence="2">G11</strain>
    </source>
</reference>
<dbReference type="AlphaFoldDB" id="A0A9P6TG69"/>
<feature type="region of interest" description="Disordered" evidence="1">
    <location>
        <begin position="125"/>
        <end position="150"/>
    </location>
</feature>
<comment type="caution">
    <text evidence="2">The sequence shown here is derived from an EMBL/GenBank/DDBJ whole genome shotgun (WGS) entry which is preliminary data.</text>
</comment>
<feature type="compositionally biased region" description="Basic and acidic residues" evidence="1">
    <location>
        <begin position="135"/>
        <end position="150"/>
    </location>
</feature>
<dbReference type="Proteomes" id="UP000886653">
    <property type="component" value="Unassembled WGS sequence"/>
</dbReference>
<sequence>MAYPIKEGERAWVLQRRLRALENKCVAAASQCLASEPVDEVVEPRLTESVDGGTSRVSSIERYIHGQRSSTTHRRSRKGHHTLKETPNRDAITSRHSYFIMFQQLQDRLKRHDSQDFLRPCHSEAQTGVAPNTQDHQESKQVLRDPHLFE</sequence>
<feature type="region of interest" description="Disordered" evidence="1">
    <location>
        <begin position="65"/>
        <end position="90"/>
    </location>
</feature>
<proteinExistence type="predicted"/>
<dbReference type="EMBL" id="MU167227">
    <property type="protein sequence ID" value="KAG0149468.1"/>
    <property type="molecule type" value="Genomic_DNA"/>
</dbReference>
<evidence type="ECO:0000256" key="1">
    <source>
        <dbReference type="SAM" id="MobiDB-lite"/>
    </source>
</evidence>
<evidence type="ECO:0000313" key="3">
    <source>
        <dbReference type="Proteomes" id="UP000886653"/>
    </source>
</evidence>
<name>A0A9P6TG69_9BASI</name>
<feature type="compositionally biased region" description="Basic residues" evidence="1">
    <location>
        <begin position="71"/>
        <end position="81"/>
    </location>
</feature>
<accession>A0A9P6TG69</accession>
<feature type="compositionally biased region" description="Polar residues" evidence="1">
    <location>
        <begin position="125"/>
        <end position="134"/>
    </location>
</feature>
<protein>
    <submittedName>
        <fullName evidence="2">Uncharacterized protein</fullName>
    </submittedName>
</protein>
<gene>
    <name evidence="2" type="ORF">CROQUDRAFT_89046</name>
</gene>